<feature type="transmembrane region" description="Helical" evidence="1">
    <location>
        <begin position="78"/>
        <end position="101"/>
    </location>
</feature>
<keyword evidence="1" id="KW-1133">Transmembrane helix</keyword>
<evidence type="ECO:0000256" key="1">
    <source>
        <dbReference type="SAM" id="Phobius"/>
    </source>
</evidence>
<protein>
    <recommendedName>
        <fullName evidence="5">TrbC/VIRB2 family protein</fullName>
    </recommendedName>
</protein>
<comment type="caution">
    <text evidence="3">The sequence shown here is derived from an EMBL/GenBank/DDBJ whole genome shotgun (WGS) entry which is preliminary data.</text>
</comment>
<dbReference type="Proteomes" id="UP000319449">
    <property type="component" value="Unassembled WGS sequence"/>
</dbReference>
<proteinExistence type="predicted"/>
<keyword evidence="2" id="KW-0732">Signal</keyword>
<dbReference type="EMBL" id="VLLN01000007">
    <property type="protein sequence ID" value="TWJ19686.1"/>
    <property type="molecule type" value="Genomic_DNA"/>
</dbReference>
<keyword evidence="1" id="KW-0472">Membrane</keyword>
<dbReference type="RefSeq" id="WP_145020568.1">
    <property type="nucleotide sequence ID" value="NZ_VLLN01000007.1"/>
</dbReference>
<reference evidence="3 4" key="1">
    <citation type="submission" date="2019-07" db="EMBL/GenBank/DDBJ databases">
        <title>Genomic Encyclopedia of Archaeal and Bacterial Type Strains, Phase II (KMG-II): from individual species to whole genera.</title>
        <authorList>
            <person name="Goeker M."/>
        </authorList>
    </citation>
    <scope>NUCLEOTIDE SEQUENCE [LARGE SCALE GENOMIC DNA]</scope>
    <source>
        <strain evidence="3 4">ATCC BAA-1139</strain>
    </source>
</reference>
<evidence type="ECO:0000313" key="4">
    <source>
        <dbReference type="Proteomes" id="UP000319449"/>
    </source>
</evidence>
<sequence length="102" mass="10827">MKSLQMKKFSLMAAVAAMFTFFATQAMAITAPVAGSFGYEAYNFLVTTLLKGPFGAISAILLFLVTIILFVQQKIVPAVVCLTAAIVLINTANMIVALGAVY</sequence>
<name>A0A562VNX8_9BACT</name>
<gene>
    <name evidence="3" type="ORF">JN12_01487</name>
</gene>
<dbReference type="OrthoDB" id="5397134at2"/>
<keyword evidence="4" id="KW-1185">Reference proteome</keyword>
<feature type="chain" id="PRO_5021999102" description="TrbC/VIRB2 family protein" evidence="2">
    <location>
        <begin position="29"/>
        <end position="102"/>
    </location>
</feature>
<dbReference type="AlphaFoldDB" id="A0A562VNX8"/>
<organism evidence="3 4">
    <name type="scientific">Geobacter argillaceus</name>
    <dbReference type="NCBI Taxonomy" id="345631"/>
    <lineage>
        <taxon>Bacteria</taxon>
        <taxon>Pseudomonadati</taxon>
        <taxon>Thermodesulfobacteriota</taxon>
        <taxon>Desulfuromonadia</taxon>
        <taxon>Geobacterales</taxon>
        <taxon>Geobacteraceae</taxon>
        <taxon>Geobacter</taxon>
    </lineage>
</organism>
<evidence type="ECO:0000256" key="2">
    <source>
        <dbReference type="SAM" id="SignalP"/>
    </source>
</evidence>
<evidence type="ECO:0008006" key="5">
    <source>
        <dbReference type="Google" id="ProtNLM"/>
    </source>
</evidence>
<feature type="signal peptide" evidence="2">
    <location>
        <begin position="1"/>
        <end position="28"/>
    </location>
</feature>
<evidence type="ECO:0000313" key="3">
    <source>
        <dbReference type="EMBL" id="TWJ19686.1"/>
    </source>
</evidence>
<feature type="transmembrane region" description="Helical" evidence="1">
    <location>
        <begin position="52"/>
        <end position="71"/>
    </location>
</feature>
<accession>A0A562VNX8</accession>
<keyword evidence="1" id="KW-0812">Transmembrane</keyword>